<reference evidence="2" key="1">
    <citation type="submission" date="2015-05" db="EMBL/GenBank/DDBJ databases">
        <title>Permanent draft genome of Rhodopirellula islandicus K833.</title>
        <authorList>
            <person name="Kizina J."/>
            <person name="Richter M."/>
            <person name="Glockner F.O."/>
            <person name="Harder J."/>
        </authorList>
    </citation>
    <scope>NUCLEOTIDE SEQUENCE [LARGE SCALE GENOMIC DNA]</scope>
    <source>
        <strain evidence="2">K833</strain>
    </source>
</reference>
<sequence length="41" mass="4595">MPQRFPPSSSHIGEQPCMNDTSPRVRSIDSLHPGYHFNVAT</sequence>
<name>A0A0J1BAB2_RHOIS</name>
<evidence type="ECO:0000313" key="3">
    <source>
        <dbReference type="Proteomes" id="UP000036367"/>
    </source>
</evidence>
<keyword evidence="3" id="KW-1185">Reference proteome</keyword>
<dbReference type="Proteomes" id="UP000036367">
    <property type="component" value="Unassembled WGS sequence"/>
</dbReference>
<dbReference type="STRING" id="595434.RISK_004067"/>
<gene>
    <name evidence="2" type="ORF">RISK_004067</name>
</gene>
<dbReference type="AlphaFoldDB" id="A0A0J1BAB2"/>
<evidence type="ECO:0000313" key="2">
    <source>
        <dbReference type="EMBL" id="KLU03660.1"/>
    </source>
</evidence>
<dbReference type="PATRIC" id="fig|595434.4.peg.3852"/>
<comment type="caution">
    <text evidence="2">The sequence shown here is derived from an EMBL/GenBank/DDBJ whole genome shotgun (WGS) entry which is preliminary data.</text>
</comment>
<accession>A0A0J1BAB2</accession>
<protein>
    <submittedName>
        <fullName evidence="2">Uncharacterized protein</fullName>
    </submittedName>
</protein>
<evidence type="ECO:0000256" key="1">
    <source>
        <dbReference type="SAM" id="MobiDB-lite"/>
    </source>
</evidence>
<proteinExistence type="predicted"/>
<dbReference type="EMBL" id="LECT01000031">
    <property type="protein sequence ID" value="KLU03660.1"/>
    <property type="molecule type" value="Genomic_DNA"/>
</dbReference>
<feature type="region of interest" description="Disordered" evidence="1">
    <location>
        <begin position="1"/>
        <end position="41"/>
    </location>
</feature>
<feature type="compositionally biased region" description="Polar residues" evidence="1">
    <location>
        <begin position="1"/>
        <end position="24"/>
    </location>
</feature>
<organism evidence="2 3">
    <name type="scientific">Rhodopirellula islandica</name>
    <dbReference type="NCBI Taxonomy" id="595434"/>
    <lineage>
        <taxon>Bacteria</taxon>
        <taxon>Pseudomonadati</taxon>
        <taxon>Planctomycetota</taxon>
        <taxon>Planctomycetia</taxon>
        <taxon>Pirellulales</taxon>
        <taxon>Pirellulaceae</taxon>
        <taxon>Rhodopirellula</taxon>
    </lineage>
</organism>